<dbReference type="EMBL" id="QREV01000015">
    <property type="protein sequence ID" value="RDU49575.1"/>
    <property type="molecule type" value="Genomic_DNA"/>
</dbReference>
<sequence length="384" mass="44426">MKKINSLLIATLFALAGCGDSKPPTEDLITVDVTANYPKKELVLQDFMDVEYIPLETTDEFVCQGIVRAVSNNLLIITNKKNDGDIFIYDRNGKALRIINRRGQGGEEYNSISSITLDENRNELFVCDSYSHTILIYDLEGNFKRRLATDKNKIFYNVYDFDQEHLIVHDSFNENTTADLYTGQSFMLISKQEGYITKEIQIPFKEKKSVVTRFTDESGMTYVFQPNTFYPIVPYLDDYVLLEASADTLYKYSSLSTMKPFIVRTPSIQSMNPEGFLFPLMLTERYCFLAIFIKGSGYQDVMYDKYENTCFQYQVYNKDYTKNEEVSFKSKPLNREIPSCQSLDASKLVNDYQKGWLKGRLKEIASTMKEDDNPVIMLIKYKQK</sequence>
<comment type="caution">
    <text evidence="2">The sequence shown here is derived from an EMBL/GenBank/DDBJ whole genome shotgun (WGS) entry which is preliminary data.</text>
</comment>
<reference evidence="2 3" key="1">
    <citation type="submission" date="2018-07" db="EMBL/GenBank/DDBJ databases">
        <title>Parabacteroides acidifaciens nov. sp., isolated from human feces.</title>
        <authorList>
            <person name="Wang Y.J."/>
        </authorList>
    </citation>
    <scope>NUCLEOTIDE SEQUENCE [LARGE SCALE GENOMIC DNA]</scope>
    <source>
        <strain evidence="2 3">426-9</strain>
    </source>
</reference>
<dbReference type="Gene3D" id="2.120.10.30">
    <property type="entry name" value="TolB, C-terminal domain"/>
    <property type="match status" value="1"/>
</dbReference>
<keyword evidence="4" id="KW-1185">Reference proteome</keyword>
<evidence type="ECO:0000313" key="2">
    <source>
        <dbReference type="EMBL" id="RDU49575.1"/>
    </source>
</evidence>
<dbReference type="Proteomes" id="UP000629596">
    <property type="component" value="Unassembled WGS sequence"/>
</dbReference>
<proteinExistence type="predicted"/>
<reference evidence="1 4" key="2">
    <citation type="submission" date="2020-08" db="EMBL/GenBank/DDBJ databases">
        <title>Genome public.</title>
        <authorList>
            <person name="Liu C."/>
            <person name="Sun Q."/>
        </authorList>
    </citation>
    <scope>NUCLEOTIDE SEQUENCE [LARGE SCALE GENOMIC DNA]</scope>
    <source>
        <strain evidence="1 4">426_9</strain>
    </source>
</reference>
<evidence type="ECO:0000313" key="4">
    <source>
        <dbReference type="Proteomes" id="UP000629596"/>
    </source>
</evidence>
<evidence type="ECO:0000313" key="3">
    <source>
        <dbReference type="Proteomes" id="UP000256321"/>
    </source>
</evidence>
<gene>
    <name evidence="2" type="ORF">DWU89_08605</name>
    <name evidence="1" type="ORF">H8784_08410</name>
</gene>
<dbReference type="InterPro" id="IPR011042">
    <property type="entry name" value="6-blade_b-propeller_TolB-like"/>
</dbReference>
<accession>A0A3D8HF25</accession>
<dbReference type="RefSeq" id="WP_115499241.1">
    <property type="nucleotide sequence ID" value="NZ_JACRTI010000015.1"/>
</dbReference>
<dbReference type="PROSITE" id="PS51257">
    <property type="entry name" value="PROKAR_LIPOPROTEIN"/>
    <property type="match status" value="1"/>
</dbReference>
<evidence type="ECO:0000313" key="1">
    <source>
        <dbReference type="EMBL" id="MBC8601742.1"/>
    </source>
</evidence>
<name>A0A3D8HF25_9BACT</name>
<dbReference type="Pfam" id="PF17170">
    <property type="entry name" value="DUF5128"/>
    <property type="match status" value="1"/>
</dbReference>
<organism evidence="2 3">
    <name type="scientific">Parabacteroides acidifaciens</name>
    <dbReference type="NCBI Taxonomy" id="2290935"/>
    <lineage>
        <taxon>Bacteria</taxon>
        <taxon>Pseudomonadati</taxon>
        <taxon>Bacteroidota</taxon>
        <taxon>Bacteroidia</taxon>
        <taxon>Bacteroidales</taxon>
        <taxon>Tannerellaceae</taxon>
        <taxon>Parabacteroides</taxon>
    </lineage>
</organism>
<dbReference type="Proteomes" id="UP000256321">
    <property type="component" value="Unassembled WGS sequence"/>
</dbReference>
<dbReference type="SUPFAM" id="SSF63825">
    <property type="entry name" value="YWTD domain"/>
    <property type="match status" value="1"/>
</dbReference>
<protein>
    <submittedName>
        <fullName evidence="2">6-bladed beta-propeller</fullName>
    </submittedName>
</protein>
<dbReference type="EMBL" id="JACRTI010000015">
    <property type="protein sequence ID" value="MBC8601742.1"/>
    <property type="molecule type" value="Genomic_DNA"/>
</dbReference>
<dbReference type="AlphaFoldDB" id="A0A3D8HF25"/>